<name>A0ABD6CGM5_9EURY</name>
<gene>
    <name evidence="1" type="ORF">ACFR9U_20655</name>
</gene>
<dbReference type="EMBL" id="JBHUDJ010000015">
    <property type="protein sequence ID" value="MFD1589393.1"/>
    <property type="molecule type" value="Genomic_DNA"/>
</dbReference>
<proteinExistence type="predicted"/>
<organism evidence="1 2">
    <name type="scientific">Halorientalis brevis</name>
    <dbReference type="NCBI Taxonomy" id="1126241"/>
    <lineage>
        <taxon>Archaea</taxon>
        <taxon>Methanobacteriati</taxon>
        <taxon>Methanobacteriota</taxon>
        <taxon>Stenosarchaea group</taxon>
        <taxon>Halobacteria</taxon>
        <taxon>Halobacteriales</taxon>
        <taxon>Haloarculaceae</taxon>
        <taxon>Halorientalis</taxon>
    </lineage>
</organism>
<dbReference type="PROSITE" id="PS51318">
    <property type="entry name" value="TAT"/>
    <property type="match status" value="1"/>
</dbReference>
<dbReference type="RefSeq" id="WP_247381173.1">
    <property type="nucleotide sequence ID" value="NZ_JALLGV010000009.1"/>
</dbReference>
<dbReference type="AlphaFoldDB" id="A0ABD6CGM5"/>
<comment type="caution">
    <text evidence="1">The sequence shown here is derived from an EMBL/GenBank/DDBJ whole genome shotgun (WGS) entry which is preliminary data.</text>
</comment>
<evidence type="ECO:0000313" key="1">
    <source>
        <dbReference type="EMBL" id="MFD1589393.1"/>
    </source>
</evidence>
<dbReference type="NCBIfam" id="TIGR01409">
    <property type="entry name" value="TAT_signal_seq"/>
    <property type="match status" value="1"/>
</dbReference>
<protein>
    <submittedName>
        <fullName evidence="1">Twin-arginine translocation signal domain-containing protein</fullName>
    </submittedName>
</protein>
<dbReference type="InterPro" id="IPR019546">
    <property type="entry name" value="TAT_signal_bac_arc"/>
</dbReference>
<dbReference type="Proteomes" id="UP001597119">
    <property type="component" value="Unassembled WGS sequence"/>
</dbReference>
<accession>A0ABD6CGM5</accession>
<evidence type="ECO:0000313" key="2">
    <source>
        <dbReference type="Proteomes" id="UP001597119"/>
    </source>
</evidence>
<keyword evidence="2" id="KW-1185">Reference proteome</keyword>
<reference evidence="1 2" key="1">
    <citation type="journal article" date="2019" name="Int. J. Syst. Evol. Microbiol.">
        <title>The Global Catalogue of Microorganisms (GCM) 10K type strain sequencing project: providing services to taxonomists for standard genome sequencing and annotation.</title>
        <authorList>
            <consortium name="The Broad Institute Genomics Platform"/>
            <consortium name="The Broad Institute Genome Sequencing Center for Infectious Disease"/>
            <person name="Wu L."/>
            <person name="Ma J."/>
        </authorList>
    </citation>
    <scope>NUCLEOTIDE SEQUENCE [LARGE SCALE GENOMIC DNA]</scope>
    <source>
        <strain evidence="1 2">CGMCC 1.12125</strain>
    </source>
</reference>
<dbReference type="InterPro" id="IPR006311">
    <property type="entry name" value="TAT_signal"/>
</dbReference>
<sequence length="301" mass="32206">MTYETPQIDHEERRQFLKVLGIAGAAAAGSELTMSELRNAVESDGAAELAAMGQAIRADLSADLDAALIEAELANIGAQIDRVPALTAMGVPAADSTVYQEVATPVWRVYDHLAEADFFAAAEANLPAFTTDHIESTARELVTAEPLAAALTDAGFDEAEMTALISNVATNRGQLARWMPTKEIPDGVEFDLEHVAPLHQRAMGGVALWIEDLDTRLWQMEYLLTDDLIERGMWDVKSMLGGANLVSLAARDVAGAADLTDSQFTAALTAGTASMIMGQEDLTNDLYRITDDVRAPRAGGD</sequence>